<dbReference type="Proteomes" id="UP000199589">
    <property type="component" value="Unassembled WGS sequence"/>
</dbReference>
<dbReference type="Pfam" id="PF01520">
    <property type="entry name" value="Amidase_3"/>
    <property type="match status" value="1"/>
</dbReference>
<dbReference type="PANTHER" id="PTHR30404:SF0">
    <property type="entry name" value="N-ACETYLMURAMOYL-L-ALANINE AMIDASE AMIC"/>
    <property type="match status" value="1"/>
</dbReference>
<dbReference type="PANTHER" id="PTHR30404">
    <property type="entry name" value="N-ACETYLMURAMOYL-L-ALANINE AMIDASE"/>
    <property type="match status" value="1"/>
</dbReference>
<dbReference type="AlphaFoldDB" id="A0A1I3WVG2"/>
<dbReference type="EMBL" id="FOSJ01000010">
    <property type="protein sequence ID" value="SFK11253.1"/>
    <property type="molecule type" value="Genomic_DNA"/>
</dbReference>
<reference evidence="4" key="1">
    <citation type="submission" date="2016-10" db="EMBL/GenBank/DDBJ databases">
        <authorList>
            <person name="Varghese N."/>
            <person name="Submissions S."/>
        </authorList>
    </citation>
    <scope>NUCLEOTIDE SEQUENCE [LARGE SCALE GENOMIC DNA]</scope>
    <source>
        <strain evidence="4">DSM 16108</strain>
    </source>
</reference>
<organism evidence="3 4">
    <name type="scientific">Marinilactibacillus piezotolerans</name>
    <dbReference type="NCBI Taxonomy" id="258723"/>
    <lineage>
        <taxon>Bacteria</taxon>
        <taxon>Bacillati</taxon>
        <taxon>Bacillota</taxon>
        <taxon>Bacilli</taxon>
        <taxon>Lactobacillales</taxon>
        <taxon>Carnobacteriaceae</taxon>
        <taxon>Marinilactibacillus</taxon>
    </lineage>
</organism>
<dbReference type="SUPFAM" id="SSF53187">
    <property type="entry name" value="Zn-dependent exopeptidases"/>
    <property type="match status" value="1"/>
</dbReference>
<dbReference type="GO" id="GO:0030288">
    <property type="term" value="C:outer membrane-bounded periplasmic space"/>
    <property type="evidence" value="ECO:0007669"/>
    <property type="project" value="TreeGrafter"/>
</dbReference>
<protein>
    <submittedName>
        <fullName evidence="3">N-acetylmuramoyl-L-alanine amidase</fullName>
    </submittedName>
</protein>
<evidence type="ECO:0000313" key="3">
    <source>
        <dbReference type="EMBL" id="SFK11253.1"/>
    </source>
</evidence>
<dbReference type="InterPro" id="IPR002508">
    <property type="entry name" value="MurNAc-LAA_cat"/>
</dbReference>
<dbReference type="CDD" id="cd02696">
    <property type="entry name" value="MurNAc-LAA"/>
    <property type="match status" value="1"/>
</dbReference>
<dbReference type="RefSeq" id="WP_072695146.1">
    <property type="nucleotide sequence ID" value="NZ_FOSJ01000010.1"/>
</dbReference>
<dbReference type="InterPro" id="IPR050695">
    <property type="entry name" value="N-acetylmuramoyl_amidase_3"/>
</dbReference>
<sequence length="280" mass="31610">MSKNVIIDAGHGGTDTGANGLGVMEKDWALEISRYQYKRLKELGAQVALTRKGDSTLSPTERVARIKNQYDVCVSNHWNAYDGTASGIETIHSVHAKSAFAQQLADHLVSATDLPLRRVFKRSISTGVDYYFLHRLTGRTETVIIEYGFIDNQRDFDYYNNVSHFNTAAEAIIEGICEKIDVKYQPVKALSEQSKKNINQTSKTISYIGKRVESIFNGTLRFYNQPSWKDEDVYGQLLKGQGFPEIIEKIKVGSREQYKVKNSNGQIFYLTASPTYVKVI</sequence>
<keyword evidence="1" id="KW-0378">Hydrolase</keyword>
<feature type="domain" description="MurNAc-LAA" evidence="2">
    <location>
        <begin position="64"/>
        <end position="177"/>
    </location>
</feature>
<dbReference type="GO" id="GO:0008745">
    <property type="term" value="F:N-acetylmuramoyl-L-alanine amidase activity"/>
    <property type="evidence" value="ECO:0007669"/>
    <property type="project" value="InterPro"/>
</dbReference>
<dbReference type="GO" id="GO:0009253">
    <property type="term" value="P:peptidoglycan catabolic process"/>
    <property type="evidence" value="ECO:0007669"/>
    <property type="project" value="InterPro"/>
</dbReference>
<evidence type="ECO:0000313" key="4">
    <source>
        <dbReference type="Proteomes" id="UP000199589"/>
    </source>
</evidence>
<dbReference type="OrthoDB" id="2165138at2"/>
<dbReference type="Gene3D" id="3.40.630.40">
    <property type="entry name" value="Zn-dependent exopeptidases"/>
    <property type="match status" value="1"/>
</dbReference>
<evidence type="ECO:0000259" key="2">
    <source>
        <dbReference type="SMART" id="SM00646"/>
    </source>
</evidence>
<accession>A0A1I3WVG2</accession>
<gene>
    <name evidence="3" type="ORF">SAMN04488569_101039</name>
</gene>
<name>A0A1I3WVG2_9LACT</name>
<evidence type="ECO:0000256" key="1">
    <source>
        <dbReference type="ARBA" id="ARBA00022801"/>
    </source>
</evidence>
<keyword evidence="4" id="KW-1185">Reference proteome</keyword>
<proteinExistence type="predicted"/>
<dbReference type="SMART" id="SM00646">
    <property type="entry name" value="Ami_3"/>
    <property type="match status" value="1"/>
</dbReference>